<dbReference type="PANTHER" id="PTHR46558:SF11">
    <property type="entry name" value="HTH-TYPE TRANSCRIPTIONAL REGULATOR XRE"/>
    <property type="match status" value="1"/>
</dbReference>
<dbReference type="SUPFAM" id="SSF47413">
    <property type="entry name" value="lambda repressor-like DNA-binding domains"/>
    <property type="match status" value="1"/>
</dbReference>
<organism evidence="3 4">
    <name type="scientific">Oxalobacter paraformigenes</name>
    <dbReference type="NCBI Taxonomy" id="556268"/>
    <lineage>
        <taxon>Bacteria</taxon>
        <taxon>Pseudomonadati</taxon>
        <taxon>Pseudomonadota</taxon>
        <taxon>Betaproteobacteria</taxon>
        <taxon>Burkholderiales</taxon>
        <taxon>Oxalobacteraceae</taxon>
        <taxon>Oxalobacter</taxon>
    </lineage>
</organism>
<keyword evidence="1" id="KW-0238">DNA-binding</keyword>
<dbReference type="eggNOG" id="COG1813">
    <property type="taxonomic scope" value="Bacteria"/>
</dbReference>
<comment type="caution">
    <text evidence="3">The sequence shown here is derived from an EMBL/GenBank/DDBJ whole genome shotgun (WGS) entry which is preliminary data.</text>
</comment>
<dbReference type="CDD" id="cd00093">
    <property type="entry name" value="HTH_XRE"/>
    <property type="match status" value="1"/>
</dbReference>
<dbReference type="Proteomes" id="UP000003973">
    <property type="component" value="Unassembled WGS sequence"/>
</dbReference>
<dbReference type="InterPro" id="IPR010982">
    <property type="entry name" value="Lambda_DNA-bd_dom_sf"/>
</dbReference>
<accession>C3X4W7</accession>
<reference evidence="3" key="1">
    <citation type="submission" date="2011-10" db="EMBL/GenBank/DDBJ databases">
        <title>The Genome Sequence of Oxalobacter formigenes HOxBLS.</title>
        <authorList>
            <consortium name="The Broad Institute Genome Sequencing Platform"/>
            <person name="Earl A."/>
            <person name="Ward D."/>
            <person name="Feldgarden M."/>
            <person name="Gevers D."/>
            <person name="Allison M.J."/>
            <person name="Humphrey S."/>
            <person name="Young S.K."/>
            <person name="Zeng Q."/>
            <person name="Gargeya S."/>
            <person name="Fitzgerald M."/>
            <person name="Haas B."/>
            <person name="Abouelleil A."/>
            <person name="Alvarado L."/>
            <person name="Arachchi H.M."/>
            <person name="Berlin A."/>
            <person name="Brown A."/>
            <person name="Chapman S.B."/>
            <person name="Chen Z."/>
            <person name="Dunbar C."/>
            <person name="Freedman E."/>
            <person name="Gearin G."/>
            <person name="Goldberg J."/>
            <person name="Griggs A."/>
            <person name="Gujja S."/>
            <person name="Heiman D."/>
            <person name="Howarth C."/>
            <person name="Larson L."/>
            <person name="Lui A."/>
            <person name="MacDonald P.J.P."/>
            <person name="Montmayeur A."/>
            <person name="Murphy C."/>
            <person name="Neiman D."/>
            <person name="Pearson M."/>
            <person name="Priest M."/>
            <person name="Roberts A."/>
            <person name="Saif S."/>
            <person name="Shea T."/>
            <person name="Shenoy N."/>
            <person name="Sisk P."/>
            <person name="Stolte C."/>
            <person name="Sykes S."/>
            <person name="Wortman J."/>
            <person name="Nusbaum C."/>
            <person name="Birren B."/>
        </authorList>
    </citation>
    <scope>NUCLEOTIDE SEQUENCE [LARGE SCALE GENOMIC DNA]</scope>
    <source>
        <strain evidence="3">HOxBLS</strain>
    </source>
</reference>
<feature type="domain" description="HTH cro/C1-type" evidence="2">
    <location>
        <begin position="17"/>
        <end position="71"/>
    </location>
</feature>
<gene>
    <name evidence="3" type="ORF">OFAG_01406</name>
</gene>
<protein>
    <recommendedName>
        <fullName evidence="2">HTH cro/C1-type domain-containing protein</fullName>
    </recommendedName>
</protein>
<evidence type="ECO:0000313" key="3">
    <source>
        <dbReference type="EMBL" id="EEO28253.1"/>
    </source>
</evidence>
<dbReference type="PANTHER" id="PTHR46558">
    <property type="entry name" value="TRACRIPTIONAL REGULATORY PROTEIN-RELATED-RELATED"/>
    <property type="match status" value="1"/>
</dbReference>
<evidence type="ECO:0000256" key="1">
    <source>
        <dbReference type="ARBA" id="ARBA00023125"/>
    </source>
</evidence>
<dbReference type="Gene3D" id="1.10.260.40">
    <property type="entry name" value="lambda repressor-like DNA-binding domains"/>
    <property type="match status" value="1"/>
</dbReference>
<dbReference type="PROSITE" id="PS50943">
    <property type="entry name" value="HTH_CROC1"/>
    <property type="match status" value="1"/>
</dbReference>
<dbReference type="AlphaFoldDB" id="C3X4W7"/>
<evidence type="ECO:0000313" key="4">
    <source>
        <dbReference type="Proteomes" id="UP000003973"/>
    </source>
</evidence>
<dbReference type="SMART" id="SM00530">
    <property type="entry name" value="HTH_XRE"/>
    <property type="match status" value="1"/>
</dbReference>
<dbReference type="InterPro" id="IPR001387">
    <property type="entry name" value="Cro/C1-type_HTH"/>
</dbReference>
<name>C3X4W7_9BURK</name>
<dbReference type="Pfam" id="PF01381">
    <property type="entry name" value="HTH_3"/>
    <property type="match status" value="1"/>
</dbReference>
<dbReference type="EMBL" id="ACDP02000006">
    <property type="protein sequence ID" value="EEO28253.1"/>
    <property type="molecule type" value="Genomic_DNA"/>
</dbReference>
<keyword evidence="4" id="KW-1185">Reference proteome</keyword>
<dbReference type="GO" id="GO:0003677">
    <property type="term" value="F:DNA binding"/>
    <property type="evidence" value="ECO:0007669"/>
    <property type="project" value="UniProtKB-KW"/>
</dbReference>
<proteinExistence type="predicted"/>
<evidence type="ECO:0000259" key="2">
    <source>
        <dbReference type="PROSITE" id="PS50943"/>
    </source>
</evidence>
<dbReference type="HOGENOM" id="CLU_066192_17_7_4"/>
<dbReference type="RefSeq" id="WP_005877816.1">
    <property type="nucleotide sequence ID" value="NZ_CABMNL010000001.1"/>
</dbReference>
<sequence length="118" mass="13247">MQKNKEKTIAQAMGKAIAQKRMEKGLTQENVAEKLNIGYEAVSRIERGTVIPNIVRLVELADIFECGIDELLIALSRRPINHANALLKRLEQLAEPDRELLLNVMTTLADRLAKGDKQ</sequence>